<gene>
    <name evidence="3" type="ORF">HG562_03110</name>
</gene>
<keyword evidence="2" id="KW-1133">Transmembrane helix</keyword>
<reference evidence="3 4" key="1">
    <citation type="journal article" date="2020" name="Front. Microbiol.">
        <title>Identification of New Helicobacter pylori Subpopulations in Native Americans and Mestizos From Peru.</title>
        <authorList>
            <person name="Gutierrez-Escobar A.J."/>
            <person name="Velapatino B."/>
            <person name="Borda V."/>
            <person name="Rabkin C.S."/>
            <person name="Tarazona-Santos E."/>
            <person name="Cabrera L."/>
            <person name="Cok J."/>
            <person name="Hooper C.C."/>
            <person name="Jahuira-Arias H."/>
            <person name="Herrera P."/>
            <person name="Noureen M."/>
            <person name="Wang D."/>
            <person name="Romero-Gallo J."/>
            <person name="Tran B."/>
            <person name="Peek R.M. Jr"/>
            <person name="Berg D.E."/>
            <person name="Gilman R.H."/>
            <person name="Camargo M.C."/>
        </authorList>
    </citation>
    <scope>NUCLEOTIDE SEQUENCE [LARGE SCALE GENOMIC DNA]</scope>
    <source>
        <strain evidence="3 4">SHIM-010</strain>
    </source>
</reference>
<sequence>MPLPFILGGLALAAAGYGVKKGIDAKNTNDEAKDLFKKAEERLEETKKRVEFAQSDCKNAFARFGEKKLHVISRGVSRFVEHFNQLEGHEFVINNMDMQNIQEQVSEALNVVNKCKEMGLSDLASLGGVGTAVGVLATYGAYTGISATAGGTVLSSLSGALAWMSGGAISLGGGLAAGSMALIGGVGAAPVIAILGVLSAKKMEKKLEDVKAYCCEVEEAITKAYGVIDDLLAVERVVKLFTRQITKCDALFFSLSQDAIATMKKHNYDTSRYNQKEKDQLCVTVSILMTLSAFLKVPIIDKHQKLQEKAKRALEIMKRQMDNLESGRYNVAMIQSRQKDLENL</sequence>
<accession>A0AAE7P7V0</accession>
<keyword evidence="2" id="KW-0472">Membrane</keyword>
<feature type="transmembrane region" description="Helical" evidence="2">
    <location>
        <begin position="175"/>
        <end position="198"/>
    </location>
</feature>
<evidence type="ECO:0000256" key="2">
    <source>
        <dbReference type="SAM" id="Phobius"/>
    </source>
</evidence>
<keyword evidence="1" id="KW-0175">Coiled coil</keyword>
<evidence type="ECO:0000256" key="1">
    <source>
        <dbReference type="SAM" id="Coils"/>
    </source>
</evidence>
<dbReference type="Proteomes" id="UP000595660">
    <property type="component" value="Chromosome"/>
</dbReference>
<keyword evidence="2" id="KW-0812">Transmembrane</keyword>
<feature type="coiled-coil region" evidence="1">
    <location>
        <begin position="29"/>
        <end position="63"/>
    </location>
</feature>
<organism evidence="3 4">
    <name type="scientific">Helicobacter pylori</name>
    <name type="common">Campylobacter pylori</name>
    <dbReference type="NCBI Taxonomy" id="210"/>
    <lineage>
        <taxon>Bacteria</taxon>
        <taxon>Pseudomonadati</taxon>
        <taxon>Campylobacterota</taxon>
        <taxon>Epsilonproteobacteria</taxon>
        <taxon>Campylobacterales</taxon>
        <taxon>Helicobacteraceae</taxon>
        <taxon>Helicobacter</taxon>
    </lineage>
</organism>
<feature type="coiled-coil region" evidence="1">
    <location>
        <begin position="300"/>
        <end position="327"/>
    </location>
</feature>
<feature type="transmembrane region" description="Helical" evidence="2">
    <location>
        <begin position="149"/>
        <end position="169"/>
    </location>
</feature>
<evidence type="ECO:0000313" key="3">
    <source>
        <dbReference type="EMBL" id="QQX50913.1"/>
    </source>
</evidence>
<evidence type="ECO:0000313" key="4">
    <source>
        <dbReference type="Proteomes" id="UP000595660"/>
    </source>
</evidence>
<name>A0AAE7P7V0_HELPX</name>
<proteinExistence type="predicted"/>
<protein>
    <submittedName>
        <fullName evidence="3">Interferon alpha-inducible IFI6/IFI27 family protein</fullName>
    </submittedName>
</protein>
<dbReference type="RefSeq" id="WP_001130748.1">
    <property type="nucleotide sequence ID" value="NZ_CP051505.1"/>
</dbReference>
<dbReference type="AlphaFoldDB" id="A0AAE7P7V0"/>
<dbReference type="EMBL" id="CP051505">
    <property type="protein sequence ID" value="QQX50913.1"/>
    <property type="molecule type" value="Genomic_DNA"/>
</dbReference>
<feature type="transmembrane region" description="Helical" evidence="2">
    <location>
        <begin position="123"/>
        <end position="142"/>
    </location>
</feature>